<dbReference type="STRING" id="754436.JCM19237_502"/>
<dbReference type="eggNOG" id="COG3065">
    <property type="taxonomic scope" value="Bacteria"/>
</dbReference>
<sequence length="127" mass="13468">MLAAIMVGCAAVPESLRTESDNPLTDIALITQQQASSPAEQPEVRLGGVIASIRNDADKTRLEIVALPISASGKPELGTNPEQRFIAYIDGFVEPMAYHSGRLITVAGRVTGQELALSGISRIPIRS</sequence>
<keyword evidence="1" id="KW-0449">Lipoprotein</keyword>
<dbReference type="Pfam" id="PF03843">
    <property type="entry name" value="Slp"/>
    <property type="match status" value="1"/>
</dbReference>
<proteinExistence type="predicted"/>
<dbReference type="EMBL" id="BBMN01000007">
    <property type="protein sequence ID" value="GAL05412.1"/>
    <property type="molecule type" value="Genomic_DNA"/>
</dbReference>
<gene>
    <name evidence="1" type="ORF">JCM19237_502</name>
</gene>
<dbReference type="PANTHER" id="PTHR37530:SF1">
    <property type="entry name" value="OUTER MEMBRANE PROTEIN SLP"/>
    <property type="match status" value="1"/>
</dbReference>
<organism evidence="1 2">
    <name type="scientific">Photobacterium aphoticum</name>
    <dbReference type="NCBI Taxonomy" id="754436"/>
    <lineage>
        <taxon>Bacteria</taxon>
        <taxon>Pseudomonadati</taxon>
        <taxon>Pseudomonadota</taxon>
        <taxon>Gammaproteobacteria</taxon>
        <taxon>Vibrionales</taxon>
        <taxon>Vibrionaceae</taxon>
        <taxon>Photobacterium</taxon>
    </lineage>
</organism>
<dbReference type="Proteomes" id="UP000029227">
    <property type="component" value="Unassembled WGS sequence"/>
</dbReference>
<dbReference type="GO" id="GO:0019867">
    <property type="term" value="C:outer membrane"/>
    <property type="evidence" value="ECO:0007669"/>
    <property type="project" value="InterPro"/>
</dbReference>
<evidence type="ECO:0000313" key="1">
    <source>
        <dbReference type="EMBL" id="GAL05412.1"/>
    </source>
</evidence>
<comment type="caution">
    <text evidence="1">The sequence shown here is derived from an EMBL/GenBank/DDBJ whole genome shotgun (WGS) entry which is preliminary data.</text>
</comment>
<evidence type="ECO:0000313" key="2">
    <source>
        <dbReference type="Proteomes" id="UP000029227"/>
    </source>
</evidence>
<protein>
    <submittedName>
        <fullName evidence="1">Starvation lipoprotein Slp paralog</fullName>
    </submittedName>
</protein>
<reference evidence="1 2" key="1">
    <citation type="journal article" date="2014" name="Genome Announc.">
        <title>Draft Genome Sequences of Two Vibrionaceae Species, Vibrio ponticus C121 and Photobacterium aphoticum C119, Isolated as Coral Reef Microbiota.</title>
        <authorList>
            <person name="Al-saari N."/>
            <person name="Meirelles P.M."/>
            <person name="Mino S."/>
            <person name="Suda W."/>
            <person name="Oshima K."/>
            <person name="Hattori M."/>
            <person name="Ohkuma M."/>
            <person name="Thompson F.L."/>
            <person name="Gomez-Gil B."/>
            <person name="Sawabe T."/>
            <person name="Sawabe T."/>
        </authorList>
    </citation>
    <scope>NUCLEOTIDE SEQUENCE [LARGE SCALE GENOMIC DNA]</scope>
    <source>
        <strain evidence="1 2">JCM 19237</strain>
    </source>
</reference>
<accession>A0A090RCU7</accession>
<dbReference type="AlphaFoldDB" id="A0A090RCU7"/>
<name>A0A090RCU7_9GAMM</name>
<dbReference type="PANTHER" id="PTHR37530">
    <property type="entry name" value="OUTER MEMBRANE PROTEIN SLP"/>
    <property type="match status" value="1"/>
</dbReference>
<dbReference type="InterPro" id="IPR004658">
    <property type="entry name" value="OMP_Slp"/>
</dbReference>